<proteinExistence type="predicted"/>
<evidence type="ECO:0000313" key="2">
    <source>
        <dbReference type="Proteomes" id="UP000824366"/>
    </source>
</evidence>
<protein>
    <submittedName>
        <fullName evidence="1">Uncharacterized protein</fullName>
    </submittedName>
</protein>
<organism evidence="1 2">
    <name type="scientific">Rhodoferax lithotrophicus</name>
    <dbReference type="NCBI Taxonomy" id="2798804"/>
    <lineage>
        <taxon>Bacteria</taxon>
        <taxon>Pseudomonadati</taxon>
        <taxon>Pseudomonadota</taxon>
        <taxon>Betaproteobacteria</taxon>
        <taxon>Burkholderiales</taxon>
        <taxon>Comamonadaceae</taxon>
        <taxon>Rhodoferax</taxon>
    </lineage>
</organism>
<reference evidence="1 2" key="1">
    <citation type="journal article" date="2021" name="Microbiol. Spectr.">
        <title>A Single Bacterium Capable of Oxidation and Reduction of Iron at Circumneutral pH.</title>
        <authorList>
            <person name="Kato S."/>
            <person name="Ohkuma M."/>
        </authorList>
    </citation>
    <scope>NUCLEOTIDE SEQUENCE [LARGE SCALE GENOMIC DNA]</scope>
    <source>
        <strain evidence="1 2">MIZ03</strain>
    </source>
</reference>
<dbReference type="Proteomes" id="UP000824366">
    <property type="component" value="Chromosome"/>
</dbReference>
<accession>A0ABM7MTV2</accession>
<name>A0ABM7MTV2_9BURK</name>
<dbReference type="EMBL" id="AP024238">
    <property type="protein sequence ID" value="BCO29853.1"/>
    <property type="molecule type" value="Genomic_DNA"/>
</dbReference>
<sequence length="40" mass="4385">MPVFGQASFIISEANQQQFAGISSCQKLILSVRDYSDPAH</sequence>
<evidence type="ECO:0000313" key="1">
    <source>
        <dbReference type="EMBL" id="BCO29853.1"/>
    </source>
</evidence>
<keyword evidence="2" id="KW-1185">Reference proteome</keyword>
<gene>
    <name evidence="1" type="ORF">MIZ03_4777</name>
</gene>